<dbReference type="PROSITE" id="PS50297">
    <property type="entry name" value="ANK_REP_REGION"/>
    <property type="match status" value="2"/>
</dbReference>
<feature type="compositionally biased region" description="Basic and acidic residues" evidence="4">
    <location>
        <begin position="262"/>
        <end position="285"/>
    </location>
</feature>
<evidence type="ECO:0000256" key="4">
    <source>
        <dbReference type="SAM" id="MobiDB-lite"/>
    </source>
</evidence>
<dbReference type="GO" id="GO:0004842">
    <property type="term" value="F:ubiquitin-protein transferase activity"/>
    <property type="evidence" value="ECO:0007669"/>
    <property type="project" value="TreeGrafter"/>
</dbReference>
<proteinExistence type="predicted"/>
<dbReference type="InterPro" id="IPR036770">
    <property type="entry name" value="Ankyrin_rpt-contain_sf"/>
</dbReference>
<evidence type="ECO:0000256" key="1">
    <source>
        <dbReference type="ARBA" id="ARBA00022737"/>
    </source>
</evidence>
<feature type="repeat" description="ANK" evidence="3">
    <location>
        <begin position="189"/>
        <end position="221"/>
    </location>
</feature>
<evidence type="ECO:0000256" key="3">
    <source>
        <dbReference type="PROSITE-ProRule" id="PRU00023"/>
    </source>
</evidence>
<dbReference type="Gene3D" id="1.25.40.20">
    <property type="entry name" value="Ankyrin repeat-containing domain"/>
    <property type="match status" value="2"/>
</dbReference>
<sequence>MSSAVASSSRSAPIEGPKLRIVRDPSARVRQAVRDNNVALLQRLQNKADLRNTDRARLTSLSWAAVEGSLEVFEWLLLDYGHDDQELSRDADNNTLLHILASIPSPNGSSVVSHASSSYTPPPITRIPDEQSAIALRMTHLYVTLFPFLVDWSNSGGKTPLHVAAQAGNTPFISLLCDFGADVDLTDLQGNTPLHYASAWGHMDTVKVLLELGCQYATRNFEGFSASDFAYSETIKAGLQDTAREVFEVRRIRRKEEKRIEAEARAAEGRMERERSDDGQVERLRSGSVSTANSMGSGMGSM</sequence>
<reference evidence="5 6" key="1">
    <citation type="submission" date="2018-11" db="EMBL/GenBank/DDBJ databases">
        <title>Genome sequence of Saitozyma podzolica DSM 27192.</title>
        <authorList>
            <person name="Aliyu H."/>
            <person name="Gorte O."/>
            <person name="Ochsenreither K."/>
        </authorList>
    </citation>
    <scope>NUCLEOTIDE SEQUENCE [LARGE SCALE GENOMIC DNA]</scope>
    <source>
        <strain evidence="5 6">DSM 27192</strain>
    </source>
</reference>
<dbReference type="SUPFAM" id="SSF48403">
    <property type="entry name" value="Ankyrin repeat"/>
    <property type="match status" value="1"/>
</dbReference>
<evidence type="ECO:0000256" key="2">
    <source>
        <dbReference type="ARBA" id="ARBA00023043"/>
    </source>
</evidence>
<dbReference type="STRING" id="1890683.A0A427YP33"/>
<comment type="caution">
    <text evidence="5">The sequence shown here is derived from an EMBL/GenBank/DDBJ whole genome shotgun (WGS) entry which is preliminary data.</text>
</comment>
<feature type="compositionally biased region" description="Polar residues" evidence="4">
    <location>
        <begin position="287"/>
        <end position="296"/>
    </location>
</feature>
<dbReference type="Proteomes" id="UP000279259">
    <property type="component" value="Unassembled WGS sequence"/>
</dbReference>
<feature type="repeat" description="ANK" evidence="3">
    <location>
        <begin position="156"/>
        <end position="188"/>
    </location>
</feature>
<dbReference type="PANTHER" id="PTHR24171:SF8">
    <property type="entry name" value="BRCA1-ASSOCIATED RING DOMAIN PROTEIN 1"/>
    <property type="match status" value="1"/>
</dbReference>
<dbReference type="PROSITE" id="PS50088">
    <property type="entry name" value="ANK_REPEAT"/>
    <property type="match status" value="2"/>
</dbReference>
<dbReference type="InterPro" id="IPR002110">
    <property type="entry name" value="Ankyrin_rpt"/>
</dbReference>
<evidence type="ECO:0000313" key="6">
    <source>
        <dbReference type="Proteomes" id="UP000279259"/>
    </source>
</evidence>
<keyword evidence="1" id="KW-0677">Repeat</keyword>
<dbReference type="EMBL" id="RSCD01000005">
    <property type="protein sequence ID" value="RSH92829.1"/>
    <property type="molecule type" value="Genomic_DNA"/>
</dbReference>
<gene>
    <name evidence="5" type="ORF">EHS25_008275</name>
</gene>
<accession>A0A427YP33</accession>
<protein>
    <submittedName>
        <fullName evidence="5">Uncharacterized protein</fullName>
    </submittedName>
</protein>
<keyword evidence="2 3" id="KW-0040">ANK repeat</keyword>
<dbReference type="OrthoDB" id="341259at2759"/>
<dbReference type="Pfam" id="PF12796">
    <property type="entry name" value="Ank_2"/>
    <property type="match status" value="1"/>
</dbReference>
<evidence type="ECO:0000313" key="5">
    <source>
        <dbReference type="EMBL" id="RSH92829.1"/>
    </source>
</evidence>
<dbReference type="SMART" id="SM00248">
    <property type="entry name" value="ANK"/>
    <property type="match status" value="3"/>
</dbReference>
<feature type="region of interest" description="Disordered" evidence="4">
    <location>
        <begin position="262"/>
        <end position="302"/>
    </location>
</feature>
<dbReference type="PANTHER" id="PTHR24171">
    <property type="entry name" value="ANKYRIN REPEAT DOMAIN-CONTAINING PROTEIN 39-RELATED"/>
    <property type="match status" value="1"/>
</dbReference>
<name>A0A427YP33_9TREE</name>
<dbReference type="AlphaFoldDB" id="A0A427YP33"/>
<dbReference type="GO" id="GO:0085020">
    <property type="term" value="P:protein K6-linked ubiquitination"/>
    <property type="evidence" value="ECO:0007669"/>
    <property type="project" value="TreeGrafter"/>
</dbReference>
<organism evidence="5 6">
    <name type="scientific">Saitozyma podzolica</name>
    <dbReference type="NCBI Taxonomy" id="1890683"/>
    <lineage>
        <taxon>Eukaryota</taxon>
        <taxon>Fungi</taxon>
        <taxon>Dikarya</taxon>
        <taxon>Basidiomycota</taxon>
        <taxon>Agaricomycotina</taxon>
        <taxon>Tremellomycetes</taxon>
        <taxon>Tremellales</taxon>
        <taxon>Trimorphomycetaceae</taxon>
        <taxon>Saitozyma</taxon>
    </lineage>
</organism>
<keyword evidence="6" id="KW-1185">Reference proteome</keyword>